<evidence type="ECO:0000259" key="4">
    <source>
        <dbReference type="SMART" id="SM00278"/>
    </source>
</evidence>
<dbReference type="SMART" id="SM00278">
    <property type="entry name" value="HhH1"/>
    <property type="match status" value="2"/>
</dbReference>
<dbReference type="InterPro" id="IPR027785">
    <property type="entry name" value="UvrD-like_helicase_C"/>
</dbReference>
<name>M9R2S3_9RHOB</name>
<dbReference type="SMART" id="SM00382">
    <property type="entry name" value="AAA"/>
    <property type="match status" value="1"/>
</dbReference>
<dbReference type="GO" id="GO:0006281">
    <property type="term" value="P:DNA repair"/>
    <property type="evidence" value="ECO:0007669"/>
    <property type="project" value="InterPro"/>
</dbReference>
<dbReference type="Gene3D" id="3.40.50.300">
    <property type="entry name" value="P-loop containing nucleotide triphosphate hydrolases"/>
    <property type="match status" value="2"/>
</dbReference>
<dbReference type="HAMAP" id="MF_01488">
    <property type="entry name" value="RecD2"/>
    <property type="match status" value="1"/>
</dbReference>
<dbReference type="InterPro" id="IPR010994">
    <property type="entry name" value="RuvA_2-like"/>
</dbReference>
<dbReference type="InterPro" id="IPR003593">
    <property type="entry name" value="AAA+_ATPase"/>
</dbReference>
<feature type="binding site" evidence="3">
    <location>
        <begin position="354"/>
        <end position="358"/>
    </location>
    <ligand>
        <name>ATP</name>
        <dbReference type="ChEBI" id="CHEBI:30616"/>
    </ligand>
</feature>
<dbReference type="Pfam" id="PF23139">
    <property type="entry name" value="OB_YrrC"/>
    <property type="match status" value="1"/>
</dbReference>
<comment type="function">
    <text evidence="3">DNA-dependent ATPase and ATP-dependent 5'-3' DNA helicase. Has no activity on blunt DNA or DNA with 3'-overhangs, requires at least 10 bases of 5'-ssDNA for helicase activity.</text>
</comment>
<dbReference type="Gene3D" id="2.30.30.940">
    <property type="match status" value="1"/>
</dbReference>
<dbReference type="Pfam" id="PF13538">
    <property type="entry name" value="UvrD_C_2"/>
    <property type="match status" value="1"/>
</dbReference>
<reference evidence="6 7" key="1">
    <citation type="journal article" date="2013" name="PLoS ONE">
        <title>Poles Apart: Arctic and Antarctic Octadecabacter strains Share High Genome Plasticity and a New Type of Xanthorhodopsin.</title>
        <authorList>
            <person name="Vollmers J."/>
            <person name="Voget S."/>
            <person name="Dietrich S."/>
            <person name="Gollnow K."/>
            <person name="Smits M."/>
            <person name="Meyer K."/>
            <person name="Brinkhoff T."/>
            <person name="Simon M."/>
            <person name="Daniel R."/>
        </authorList>
    </citation>
    <scope>NUCLEOTIDE SEQUENCE [LARGE SCALE GENOMIC DNA]</scope>
    <source>
        <strain evidence="6 7">307</strain>
    </source>
</reference>
<dbReference type="OrthoDB" id="1826980at2"/>
<dbReference type="InterPro" id="IPR029493">
    <property type="entry name" value="RecD2-like_HHH"/>
</dbReference>
<dbReference type="HOGENOM" id="CLU_007524_0_3_5"/>
<dbReference type="Gene3D" id="1.10.10.2220">
    <property type="match status" value="1"/>
</dbReference>
<dbReference type="GO" id="GO:0009338">
    <property type="term" value="C:exodeoxyribonuclease V complex"/>
    <property type="evidence" value="ECO:0007669"/>
    <property type="project" value="TreeGrafter"/>
</dbReference>
<dbReference type="Proteomes" id="UP000005307">
    <property type="component" value="Chromosome"/>
</dbReference>
<keyword evidence="3" id="KW-0238">DNA-binding</keyword>
<evidence type="ECO:0000259" key="5">
    <source>
        <dbReference type="SMART" id="SM00382"/>
    </source>
</evidence>
<dbReference type="eggNOG" id="COG0507">
    <property type="taxonomic scope" value="Bacteria"/>
</dbReference>
<dbReference type="GO" id="GO:0043139">
    <property type="term" value="F:5'-3' DNA helicase activity"/>
    <property type="evidence" value="ECO:0007669"/>
    <property type="project" value="UniProtKB-UniRule"/>
</dbReference>
<dbReference type="Pfam" id="PF14490">
    <property type="entry name" value="HHH_RecD2"/>
    <property type="match status" value="1"/>
</dbReference>
<dbReference type="GO" id="GO:0017116">
    <property type="term" value="F:single-stranded DNA helicase activity"/>
    <property type="evidence" value="ECO:0007669"/>
    <property type="project" value="TreeGrafter"/>
</dbReference>
<dbReference type="Pfam" id="PF18335">
    <property type="entry name" value="SH3_13"/>
    <property type="match status" value="1"/>
</dbReference>
<accession>M9R2S3</accession>
<dbReference type="InterPro" id="IPR050534">
    <property type="entry name" value="Coronavir_polyprotein_1ab"/>
</dbReference>
<evidence type="ECO:0000256" key="2">
    <source>
        <dbReference type="ARBA" id="ARBA00022840"/>
    </source>
</evidence>
<feature type="domain" description="Helix-hairpin-helix DNA-binding motif class 1" evidence="4">
    <location>
        <begin position="191"/>
        <end position="210"/>
    </location>
</feature>
<dbReference type="Pfam" id="PF13245">
    <property type="entry name" value="AAA_19"/>
    <property type="match status" value="1"/>
</dbReference>
<keyword evidence="7" id="KW-1185">Reference proteome</keyword>
<dbReference type="STRING" id="391626.OAN307_c08020"/>
<dbReference type="Pfam" id="PF14520">
    <property type="entry name" value="HHH_5"/>
    <property type="match status" value="1"/>
</dbReference>
<dbReference type="NCBIfam" id="TIGR01448">
    <property type="entry name" value="recD_rel"/>
    <property type="match status" value="1"/>
</dbReference>
<gene>
    <name evidence="3" type="primary">recD2</name>
    <name evidence="6" type="ORF">OAN307_c08020</name>
</gene>
<dbReference type="RefSeq" id="WP_015498571.1">
    <property type="nucleotide sequence ID" value="NC_020911.1"/>
</dbReference>
<evidence type="ECO:0000256" key="3">
    <source>
        <dbReference type="HAMAP-Rule" id="MF_01488"/>
    </source>
</evidence>
<dbReference type="SUPFAM" id="SSF52540">
    <property type="entry name" value="P-loop containing nucleoside triphosphate hydrolases"/>
    <property type="match status" value="2"/>
</dbReference>
<dbReference type="GO" id="GO:0005524">
    <property type="term" value="F:ATP binding"/>
    <property type="evidence" value="ECO:0007669"/>
    <property type="project" value="UniProtKB-UniRule"/>
</dbReference>
<dbReference type="PANTHER" id="PTHR43788">
    <property type="entry name" value="DNA2/NAM7 HELICASE FAMILY MEMBER"/>
    <property type="match status" value="1"/>
</dbReference>
<keyword evidence="3 6" id="KW-0347">Helicase</keyword>
<dbReference type="EC" id="5.6.2.3" evidence="3"/>
<dbReference type="GO" id="GO:0016887">
    <property type="term" value="F:ATP hydrolysis activity"/>
    <property type="evidence" value="ECO:0007669"/>
    <property type="project" value="RHEA"/>
</dbReference>
<dbReference type="PANTHER" id="PTHR43788:SF6">
    <property type="entry name" value="DNA HELICASE B"/>
    <property type="match status" value="1"/>
</dbReference>
<dbReference type="InterPro" id="IPR006345">
    <property type="entry name" value="RecD2"/>
</dbReference>
<dbReference type="GO" id="GO:0003677">
    <property type="term" value="F:DNA binding"/>
    <property type="evidence" value="ECO:0007669"/>
    <property type="project" value="UniProtKB-UniRule"/>
</dbReference>
<dbReference type="AlphaFoldDB" id="M9R2S3"/>
<evidence type="ECO:0000313" key="6">
    <source>
        <dbReference type="EMBL" id="AGI66527.1"/>
    </source>
</evidence>
<dbReference type="InterPro" id="IPR055446">
    <property type="entry name" value="RecD2_N_OB"/>
</dbReference>
<dbReference type="EMBL" id="CP003740">
    <property type="protein sequence ID" value="AGI66527.1"/>
    <property type="molecule type" value="Genomic_DNA"/>
</dbReference>
<dbReference type="KEGG" id="oat:OAN307_c08020"/>
<feature type="domain" description="Helix-hairpin-helix DNA-binding motif class 1" evidence="4">
    <location>
        <begin position="127"/>
        <end position="146"/>
    </location>
</feature>
<evidence type="ECO:0000313" key="7">
    <source>
        <dbReference type="Proteomes" id="UP000005307"/>
    </source>
</evidence>
<dbReference type="InterPro" id="IPR041451">
    <property type="entry name" value="RecD2_SH13"/>
</dbReference>
<comment type="catalytic activity">
    <reaction evidence="3">
        <text>ATP + H2O = ADP + phosphate + H(+)</text>
        <dbReference type="Rhea" id="RHEA:13065"/>
        <dbReference type="ChEBI" id="CHEBI:15377"/>
        <dbReference type="ChEBI" id="CHEBI:15378"/>
        <dbReference type="ChEBI" id="CHEBI:30616"/>
        <dbReference type="ChEBI" id="CHEBI:43474"/>
        <dbReference type="ChEBI" id="CHEBI:456216"/>
        <dbReference type="EC" id="5.6.2.3"/>
    </reaction>
</comment>
<dbReference type="SUPFAM" id="SSF47781">
    <property type="entry name" value="RuvA domain 2-like"/>
    <property type="match status" value="1"/>
</dbReference>
<sequence>MKQSAENSKQEVLAGLVERVTFHSLESGFCVLRLKARGHRDLVTTIGHAAMISAGEWVTASGDWINDRDHGLQFKARFLRTSAPSSLEGIEKYLGSGMIRGIGPVYAKRMVKKFGKDVFDLIEAEPERLREVEGIGPKRADKITSAWADQKVIREIMVFLHEHSVGTARAVRIFKTYGTDAVQVMSENPYQLARDIRGIGFRTADMIAEKLGIEKTAMIRVRAGISYALTEAMGNGHCGLPRQELIPLAIKLLDVPDELIHTAIEFEITDGTVTADTVSDTPCVFLSGLYHAEKGIAGRFRALISGSLPWPKIDADKALPWVEKKTGLALAESQVEAIRLALCSKVTVITGGPGVGKTTIVNSILQILAAKAVTLLLCAPTGRAAKRMKEATGMEAKTIHRLLEIDPNSFGFKRNEENPLECDLLVIDESSMVDVSLMQSLLRAVPDHAAVLIVGDIDQLPSVGPGQVLADIIGSNAIPIVRLTEVFRQAAKSRIITNAHLINKGKTPDLSTPDSETDFYFVPAEDPEQAVSRIITLVQSRIPKRFGLDPIRDIQVLCPMNRSGVGARSLNIELQAALNTPGENKVERFGSTFAPGDKVMQIENDYDKEVYNGDIGYVESVDVNEGELTASFDGRAVSYLFGELDTLVLAYAATIHKSQGSEYPAVVIPVLTQHYVMLQRNLLYTGITRGKRLVVLVGQRKAVAIAVKNVSGRQRWSKLNEWLVEGEGT</sequence>
<dbReference type="InterPro" id="IPR003583">
    <property type="entry name" value="Hlx-hairpin-Hlx_DNA-bd_motif"/>
</dbReference>
<feature type="domain" description="AAA+ ATPase" evidence="5">
    <location>
        <begin position="343"/>
        <end position="491"/>
    </location>
</feature>
<dbReference type="CDD" id="cd17933">
    <property type="entry name" value="DEXSc_RecD-like"/>
    <property type="match status" value="1"/>
</dbReference>
<dbReference type="Gene3D" id="1.10.150.20">
    <property type="entry name" value="5' to 3' exonuclease, C-terminal subdomain"/>
    <property type="match status" value="1"/>
</dbReference>
<keyword evidence="1 3" id="KW-0547">Nucleotide-binding</keyword>
<protein>
    <recommendedName>
        <fullName evidence="3">ATP-dependent RecD2 DNA helicase</fullName>
        <ecNumber evidence="3">5.6.2.3</ecNumber>
    </recommendedName>
    <alternativeName>
        <fullName evidence="3">DNA 5'-3' helicase subunit RecD2</fullName>
    </alternativeName>
</protein>
<keyword evidence="3 6" id="KW-0378">Hydrolase</keyword>
<dbReference type="eggNOG" id="COG0272">
    <property type="taxonomic scope" value="Bacteria"/>
</dbReference>
<evidence type="ECO:0000256" key="1">
    <source>
        <dbReference type="ARBA" id="ARBA00022741"/>
    </source>
</evidence>
<proteinExistence type="inferred from homology"/>
<organism evidence="6 7">
    <name type="scientific">Octadecabacter antarcticus 307</name>
    <dbReference type="NCBI Taxonomy" id="391626"/>
    <lineage>
        <taxon>Bacteria</taxon>
        <taxon>Pseudomonadati</taxon>
        <taxon>Pseudomonadota</taxon>
        <taxon>Alphaproteobacteria</taxon>
        <taxon>Rhodobacterales</taxon>
        <taxon>Roseobacteraceae</taxon>
        <taxon>Octadecabacter</taxon>
    </lineage>
</organism>
<keyword evidence="3" id="KW-0413">Isomerase</keyword>
<dbReference type="InterPro" id="IPR027417">
    <property type="entry name" value="P-loop_NTPase"/>
</dbReference>
<keyword evidence="2 3" id="KW-0067">ATP-binding</keyword>
<dbReference type="GO" id="GO:0006310">
    <property type="term" value="P:DNA recombination"/>
    <property type="evidence" value="ECO:0007669"/>
    <property type="project" value="InterPro"/>
</dbReference>
<comment type="similarity">
    <text evidence="3">Belongs to the RecD family. RecD2 subfamily.</text>
</comment>
<dbReference type="CDD" id="cd18809">
    <property type="entry name" value="SF1_C_RecD"/>
    <property type="match status" value="1"/>
</dbReference>